<reference evidence="4 5" key="1">
    <citation type="submission" date="2018-11" db="EMBL/GenBank/DDBJ databases">
        <title>Sequencing the genomes of 1000 actinobacteria strains.</title>
        <authorList>
            <person name="Klenk H.-P."/>
        </authorList>
    </citation>
    <scope>NUCLEOTIDE SEQUENCE [LARGE SCALE GENOMIC DNA]</scope>
    <source>
        <strain evidence="4 5">DSM 44254</strain>
    </source>
</reference>
<evidence type="ECO:0000256" key="1">
    <source>
        <dbReference type="ARBA" id="ARBA00004651"/>
    </source>
</evidence>
<dbReference type="EMBL" id="RJKE01000001">
    <property type="protein sequence ID" value="ROO83781.1"/>
    <property type="molecule type" value="Genomic_DNA"/>
</dbReference>
<dbReference type="Gene3D" id="3.40.50.720">
    <property type="entry name" value="NAD(P)-binding Rossmann-like Domain"/>
    <property type="match status" value="1"/>
</dbReference>
<sequence>MGAVSGILLPTRHRSPLERVLWRVALAVLLFWIVVAVVYLGRAGYKDATGEPVDLVACFYYACVALSSTGYGDIVPVTPVARLVNSLVVTPIRILFLIILVGTTLEVLAEQSREEWRRRRWEAKVRNHVVVIGYGTKGRAAADALLDGGLPPEKVVVVDADHASVAEAAGRGLTGILGDATRSVVQRRAAVDRARDVIVATGRDDSAVLITLTARQINPGAAIQVAVNESENEPLLRQSGADHVIPAAEAAGRLLGLATSEPNVSAVIEDLLMLGSRLGLVERAAAGDEVGREVHELAEPVLAVVRAEETLPYEGLSERVLERGDRLIVVRHRPS</sequence>
<dbReference type="SUPFAM" id="SSF81324">
    <property type="entry name" value="Voltage-gated potassium channels"/>
    <property type="match status" value="1"/>
</dbReference>
<dbReference type="InterPro" id="IPR050721">
    <property type="entry name" value="Trk_Ktr_HKT_K-transport"/>
</dbReference>
<keyword evidence="2" id="KW-0812">Transmembrane</keyword>
<gene>
    <name evidence="4" type="ORF">EDD29_1290</name>
</gene>
<dbReference type="Pfam" id="PF07885">
    <property type="entry name" value="Ion_trans_2"/>
    <property type="match status" value="1"/>
</dbReference>
<dbReference type="InterPro" id="IPR013099">
    <property type="entry name" value="K_chnl_dom"/>
</dbReference>
<evidence type="ECO:0000259" key="3">
    <source>
        <dbReference type="PROSITE" id="PS51201"/>
    </source>
</evidence>
<dbReference type="AlphaFoldDB" id="A0A3N1CR39"/>
<keyword evidence="2" id="KW-1133">Transmembrane helix</keyword>
<keyword evidence="5" id="KW-1185">Reference proteome</keyword>
<comment type="caution">
    <text evidence="4">The sequence shown here is derived from an EMBL/GenBank/DDBJ whole genome shotgun (WGS) entry which is preliminary data.</text>
</comment>
<name>A0A3N1CR39_9ACTN</name>
<organism evidence="4 5">
    <name type="scientific">Actinocorallia herbida</name>
    <dbReference type="NCBI Taxonomy" id="58109"/>
    <lineage>
        <taxon>Bacteria</taxon>
        <taxon>Bacillati</taxon>
        <taxon>Actinomycetota</taxon>
        <taxon>Actinomycetes</taxon>
        <taxon>Streptosporangiales</taxon>
        <taxon>Thermomonosporaceae</taxon>
        <taxon>Actinocorallia</taxon>
    </lineage>
</organism>
<feature type="domain" description="RCK N-terminal" evidence="3">
    <location>
        <begin position="126"/>
        <end position="245"/>
    </location>
</feature>
<proteinExistence type="predicted"/>
<dbReference type="InterPro" id="IPR036291">
    <property type="entry name" value="NAD(P)-bd_dom_sf"/>
</dbReference>
<feature type="transmembrane region" description="Helical" evidence="2">
    <location>
        <begin position="20"/>
        <end position="41"/>
    </location>
</feature>
<keyword evidence="4" id="KW-0813">Transport</keyword>
<dbReference type="Gene3D" id="1.10.287.70">
    <property type="match status" value="1"/>
</dbReference>
<dbReference type="PANTHER" id="PTHR43833">
    <property type="entry name" value="POTASSIUM CHANNEL PROTEIN 2-RELATED-RELATED"/>
    <property type="match status" value="1"/>
</dbReference>
<comment type="subcellular location">
    <subcellularLocation>
        <location evidence="1">Cell membrane</location>
        <topology evidence="1">Multi-pass membrane protein</topology>
    </subcellularLocation>
</comment>
<dbReference type="Proteomes" id="UP000272400">
    <property type="component" value="Unassembled WGS sequence"/>
</dbReference>
<accession>A0A3N1CR39</accession>
<dbReference type="PROSITE" id="PS51201">
    <property type="entry name" value="RCK_N"/>
    <property type="match status" value="1"/>
</dbReference>
<feature type="transmembrane region" description="Helical" evidence="2">
    <location>
        <begin position="92"/>
        <end position="109"/>
    </location>
</feature>
<dbReference type="RefSeq" id="WP_123663192.1">
    <property type="nucleotide sequence ID" value="NZ_RJKE01000001.1"/>
</dbReference>
<dbReference type="GO" id="GO:0005886">
    <property type="term" value="C:plasma membrane"/>
    <property type="evidence" value="ECO:0007669"/>
    <property type="project" value="UniProtKB-SubCell"/>
</dbReference>
<keyword evidence="2" id="KW-0472">Membrane</keyword>
<dbReference type="PANTHER" id="PTHR43833:SF9">
    <property type="entry name" value="POTASSIUM CHANNEL PROTEIN YUGO-RELATED"/>
    <property type="match status" value="1"/>
</dbReference>
<evidence type="ECO:0000256" key="2">
    <source>
        <dbReference type="SAM" id="Phobius"/>
    </source>
</evidence>
<evidence type="ECO:0000313" key="4">
    <source>
        <dbReference type="EMBL" id="ROO83781.1"/>
    </source>
</evidence>
<dbReference type="GO" id="GO:0034220">
    <property type="term" value="P:monoatomic ion transmembrane transport"/>
    <property type="evidence" value="ECO:0007669"/>
    <property type="project" value="UniProtKB-KW"/>
</dbReference>
<dbReference type="InterPro" id="IPR003148">
    <property type="entry name" value="RCK_N"/>
</dbReference>
<protein>
    <submittedName>
        <fullName evidence="4">Voltage-gated potassium channel</fullName>
    </submittedName>
</protein>
<dbReference type="GO" id="GO:0006813">
    <property type="term" value="P:potassium ion transport"/>
    <property type="evidence" value="ECO:0007669"/>
    <property type="project" value="InterPro"/>
</dbReference>
<evidence type="ECO:0000313" key="5">
    <source>
        <dbReference type="Proteomes" id="UP000272400"/>
    </source>
</evidence>
<dbReference type="OrthoDB" id="9799090at2"/>
<dbReference type="SUPFAM" id="SSF51735">
    <property type="entry name" value="NAD(P)-binding Rossmann-fold domains"/>
    <property type="match status" value="1"/>
</dbReference>
<keyword evidence="4" id="KW-0406">Ion transport</keyword>
<feature type="transmembrane region" description="Helical" evidence="2">
    <location>
        <begin position="53"/>
        <end position="72"/>
    </location>
</feature>
<dbReference type="Pfam" id="PF02254">
    <property type="entry name" value="TrkA_N"/>
    <property type="match status" value="1"/>
</dbReference>
<keyword evidence="4" id="KW-0407">Ion channel</keyword>